<dbReference type="Pfam" id="PF25087">
    <property type="entry name" value="GMPPB_C"/>
    <property type="match status" value="1"/>
</dbReference>
<dbReference type="EC" id="2.7.7.13" evidence="3"/>
<feature type="domain" description="Nucleotidyl transferase" evidence="9">
    <location>
        <begin position="87"/>
        <end position="284"/>
    </location>
</feature>
<evidence type="ECO:0000256" key="1">
    <source>
        <dbReference type="ARBA" id="ARBA00004823"/>
    </source>
</evidence>
<keyword evidence="6" id="KW-0547">Nucleotide-binding</keyword>
<dbReference type="SUPFAM" id="SSF51161">
    <property type="entry name" value="Trimeric LpxA-like enzymes"/>
    <property type="match status" value="1"/>
</dbReference>
<dbReference type="SUPFAM" id="SSF53448">
    <property type="entry name" value="Nucleotide-diphospho-sugar transferases"/>
    <property type="match status" value="1"/>
</dbReference>
<dbReference type="Gene3D" id="2.160.10.10">
    <property type="entry name" value="Hexapeptide repeat proteins"/>
    <property type="match status" value="1"/>
</dbReference>
<dbReference type="FunFam" id="3.90.550.10:FF:000013">
    <property type="entry name" value="mannose-1-phosphate guanyltransferase beta"/>
    <property type="match status" value="1"/>
</dbReference>
<dbReference type="CDD" id="cd06425">
    <property type="entry name" value="M1P_guanylylT_B_like_N"/>
    <property type="match status" value="1"/>
</dbReference>
<organism evidence="11 12">
    <name type="scientific">Triticum turgidum subsp. durum</name>
    <name type="common">Durum wheat</name>
    <name type="synonym">Triticum durum</name>
    <dbReference type="NCBI Taxonomy" id="4567"/>
    <lineage>
        <taxon>Eukaryota</taxon>
        <taxon>Viridiplantae</taxon>
        <taxon>Streptophyta</taxon>
        <taxon>Embryophyta</taxon>
        <taxon>Tracheophyta</taxon>
        <taxon>Spermatophyta</taxon>
        <taxon>Magnoliopsida</taxon>
        <taxon>Liliopsida</taxon>
        <taxon>Poales</taxon>
        <taxon>Poaceae</taxon>
        <taxon>BOP clade</taxon>
        <taxon>Pooideae</taxon>
        <taxon>Triticodae</taxon>
        <taxon>Triticeae</taxon>
        <taxon>Triticinae</taxon>
        <taxon>Triticum</taxon>
    </lineage>
</organism>
<dbReference type="InterPro" id="IPR029044">
    <property type="entry name" value="Nucleotide-diphossugar_trans"/>
</dbReference>
<dbReference type="InterPro" id="IPR045233">
    <property type="entry name" value="GMPPB_N"/>
</dbReference>
<dbReference type="InterPro" id="IPR018357">
    <property type="entry name" value="Hexapep_transf_CS"/>
</dbReference>
<dbReference type="PANTHER" id="PTHR22572">
    <property type="entry name" value="SUGAR-1-PHOSPHATE GUANYL TRANSFERASE"/>
    <property type="match status" value="1"/>
</dbReference>
<evidence type="ECO:0000256" key="8">
    <source>
        <dbReference type="ARBA" id="ARBA00053631"/>
    </source>
</evidence>
<dbReference type="Gramene" id="TRITD3Av1G226070.2">
    <property type="protein sequence ID" value="TRITD3Av1G226070.2"/>
    <property type="gene ID" value="TRITD3Av1G226070"/>
</dbReference>
<gene>
    <name evidence="11" type="ORF">TRITD_3Av1G226070</name>
</gene>
<dbReference type="InterPro" id="IPR056729">
    <property type="entry name" value="GMPPB_C"/>
</dbReference>
<evidence type="ECO:0000256" key="7">
    <source>
        <dbReference type="ARBA" id="ARBA00023134"/>
    </source>
</evidence>
<sequence>MKALILVGGFGTRLRPLTLSFPKPLVDFANKPMILHQVDKRLRLRLIEIVYYGAVSQISPSFVVTNAEQVVQIRGKKNLLIKTYQFVQIEALKDVGVTEVILAINYRPEVMINFLKDFEDKLGITITCSQETEPLGTAGPLALARDKLVDGSGEPFFVLNSDVISEYPFAELIQFHKSHGGEATIMVTKVDEPSKYGVVVTEDTTGVVERFVEKPKIFVGNKINAGIYLLNPSVLDRIELKPTSIEKEVFPRIAADQKLYAMVLPGFWMDIGQPRDYITGLRLYLDSLRKKSAAKLAAGAHVVGNVLVHESAKIGEGCLIGPDVAIGPGCVVEDGVRLSRCTVMRGVRIKKHACISNSIIGWHSTVGQWARIENMTILGEDVHVGDEVYSNGGVVLPHKEIKSSILKPEIVM</sequence>
<keyword evidence="4" id="KW-0808">Transferase</keyword>
<protein>
    <recommendedName>
        <fullName evidence="3">mannose-1-phosphate guanylyltransferase</fullName>
        <ecNumber evidence="3">2.7.7.13</ecNumber>
    </recommendedName>
</protein>
<comment type="function">
    <text evidence="8">Catalyzes a reaction of the Smirnoff-Wheeler pathway, the major route to ascorbate biosynthesis in plants.</text>
</comment>
<evidence type="ECO:0000313" key="12">
    <source>
        <dbReference type="Proteomes" id="UP000324705"/>
    </source>
</evidence>
<keyword evidence="12" id="KW-1185">Reference proteome</keyword>
<dbReference type="OMA" id="GPNCWIC"/>
<dbReference type="EMBL" id="LT934115">
    <property type="protein sequence ID" value="VAH66370.1"/>
    <property type="molecule type" value="Genomic_DNA"/>
</dbReference>
<dbReference type="Proteomes" id="UP000324705">
    <property type="component" value="Chromosome 3A"/>
</dbReference>
<evidence type="ECO:0000313" key="11">
    <source>
        <dbReference type="EMBL" id="VAH66370.1"/>
    </source>
</evidence>
<keyword evidence="5" id="KW-0548">Nucleotidyltransferase</keyword>
<evidence type="ECO:0000259" key="10">
    <source>
        <dbReference type="Pfam" id="PF25087"/>
    </source>
</evidence>
<evidence type="ECO:0000256" key="6">
    <source>
        <dbReference type="ARBA" id="ARBA00022741"/>
    </source>
</evidence>
<reference evidence="11 12" key="1">
    <citation type="submission" date="2017-09" db="EMBL/GenBank/DDBJ databases">
        <authorList>
            <consortium name="International Durum Wheat Genome Sequencing Consortium (IDWGSC)"/>
            <person name="Milanesi L."/>
        </authorList>
    </citation>
    <scope>NUCLEOTIDE SEQUENCE [LARGE SCALE GENOMIC DNA]</scope>
    <source>
        <strain evidence="12">cv. Svevo</strain>
    </source>
</reference>
<dbReference type="Pfam" id="PF00483">
    <property type="entry name" value="NTP_transferase"/>
    <property type="match status" value="2"/>
</dbReference>
<dbReference type="InterPro" id="IPR011004">
    <property type="entry name" value="Trimer_LpxA-like_sf"/>
</dbReference>
<dbReference type="GO" id="GO:0005525">
    <property type="term" value="F:GTP binding"/>
    <property type="evidence" value="ECO:0007669"/>
    <property type="project" value="UniProtKB-KW"/>
</dbReference>
<comment type="pathway">
    <text evidence="1">Nucleotide-sugar biosynthesis; GDP-alpha-D-mannose biosynthesis; GDP-alpha-D-mannose from alpha-D-mannose 1-phosphate (GTP route): step 1/1.</text>
</comment>
<comment type="similarity">
    <text evidence="2">Belongs to the transferase hexapeptide repeat family.</text>
</comment>
<evidence type="ECO:0000259" key="9">
    <source>
        <dbReference type="Pfam" id="PF00483"/>
    </source>
</evidence>
<feature type="domain" description="Nucleotidyl transferase" evidence="9">
    <location>
        <begin position="2"/>
        <end position="45"/>
    </location>
</feature>
<dbReference type="InterPro" id="IPR005835">
    <property type="entry name" value="NTP_transferase_dom"/>
</dbReference>
<dbReference type="PROSITE" id="PS00101">
    <property type="entry name" value="HEXAPEP_TRANSFERASES"/>
    <property type="match status" value="1"/>
</dbReference>
<dbReference type="InterPro" id="IPR050486">
    <property type="entry name" value="Mannose-1P_guanyltransferase"/>
</dbReference>
<evidence type="ECO:0000256" key="5">
    <source>
        <dbReference type="ARBA" id="ARBA00022695"/>
    </source>
</evidence>
<proteinExistence type="inferred from homology"/>
<evidence type="ECO:0000256" key="3">
    <source>
        <dbReference type="ARBA" id="ARBA00012387"/>
    </source>
</evidence>
<keyword evidence="7" id="KW-0342">GTP-binding</keyword>
<feature type="domain" description="Mannose-1-phosphate guanyltransferase C-terminal" evidence="10">
    <location>
        <begin position="302"/>
        <end position="411"/>
    </location>
</feature>
<dbReference type="GO" id="GO:0004475">
    <property type="term" value="F:mannose-1-phosphate guanylyltransferase (GTP) activity"/>
    <property type="evidence" value="ECO:0007669"/>
    <property type="project" value="UniProtKB-EC"/>
</dbReference>
<accession>A0A9R0RTA9</accession>
<name>A0A9R0RTA9_TRITD</name>
<dbReference type="AlphaFoldDB" id="A0A9R0RTA9"/>
<dbReference type="GO" id="GO:0009298">
    <property type="term" value="P:GDP-mannose biosynthetic process"/>
    <property type="evidence" value="ECO:0007669"/>
    <property type="project" value="InterPro"/>
</dbReference>
<dbReference type="Gene3D" id="3.90.550.10">
    <property type="entry name" value="Spore Coat Polysaccharide Biosynthesis Protein SpsA, Chain A"/>
    <property type="match status" value="2"/>
</dbReference>
<evidence type="ECO:0000256" key="2">
    <source>
        <dbReference type="ARBA" id="ARBA00007274"/>
    </source>
</evidence>
<evidence type="ECO:0000256" key="4">
    <source>
        <dbReference type="ARBA" id="ARBA00022679"/>
    </source>
</evidence>